<dbReference type="Pfam" id="PF03358">
    <property type="entry name" value="FMN_red"/>
    <property type="match status" value="1"/>
</dbReference>
<evidence type="ECO:0000256" key="3">
    <source>
        <dbReference type="ARBA" id="ARBA00022630"/>
    </source>
</evidence>
<dbReference type="RefSeq" id="WP_214419128.1">
    <property type="nucleotide sequence ID" value="NZ_CP075546.1"/>
</dbReference>
<dbReference type="InterPro" id="IPR051796">
    <property type="entry name" value="ISF_SsuE-like"/>
</dbReference>
<dbReference type="PANTHER" id="PTHR43278">
    <property type="entry name" value="NAD(P)H-DEPENDENT FMN-CONTAINING OXIDOREDUCTASE YWQN-RELATED"/>
    <property type="match status" value="1"/>
</dbReference>
<dbReference type="GeneID" id="65566168"/>
<dbReference type="KEGG" id="mrtj:KHC33_13400"/>
<keyword evidence="4" id="KW-0288">FMN</keyword>
<dbReference type="SUPFAM" id="SSF52218">
    <property type="entry name" value="Flavoproteins"/>
    <property type="match status" value="1"/>
</dbReference>
<feature type="domain" description="NADPH-dependent FMN reductase-like" evidence="6">
    <location>
        <begin position="1"/>
        <end position="159"/>
    </location>
</feature>
<dbReference type="InterPro" id="IPR005025">
    <property type="entry name" value="FMN_Rdtase-like_dom"/>
</dbReference>
<keyword evidence="8" id="KW-1185">Reference proteome</keyword>
<evidence type="ECO:0000313" key="7">
    <source>
        <dbReference type="EMBL" id="QVV88312.1"/>
    </source>
</evidence>
<evidence type="ECO:0000313" key="8">
    <source>
        <dbReference type="Proteomes" id="UP000680656"/>
    </source>
</evidence>
<sequence length="191" mass="20660">MKVVAFNGSPRKEGNTSILLSTVCDELKKEGIETEIIQIGGKQVHGCTACMKCFENQDNKCVIENDFVNDCIQKMIEADGIIIGTPTYFTDVSVEVKALIDRAGFVCMANGGKLTRKAGAAVVAVRRAGATHAYDTINHLFGISGMFTVGSTYWNIGTGMQPGDVKNDTEGLDNMKNLAQNMAWLLKKIST</sequence>
<dbReference type="Proteomes" id="UP000680656">
    <property type="component" value="Chromosome"/>
</dbReference>
<dbReference type="GO" id="GO:0016491">
    <property type="term" value="F:oxidoreductase activity"/>
    <property type="evidence" value="ECO:0007669"/>
    <property type="project" value="InterPro"/>
</dbReference>
<evidence type="ECO:0000256" key="4">
    <source>
        <dbReference type="ARBA" id="ARBA00022643"/>
    </source>
</evidence>
<evidence type="ECO:0000256" key="5">
    <source>
        <dbReference type="ARBA" id="ARBA00038292"/>
    </source>
</evidence>
<name>A0A8E7AVG7_9EURY</name>
<keyword evidence="3" id="KW-0285">Flavoprotein</keyword>
<evidence type="ECO:0000256" key="2">
    <source>
        <dbReference type="ARBA" id="ARBA00001966"/>
    </source>
</evidence>
<reference evidence="7 8" key="1">
    <citation type="submission" date="2021-05" db="EMBL/GenBank/DDBJ databases">
        <title>A novel Methanospirillum isolate from a pyrite-forming mixed culture.</title>
        <authorList>
            <person name="Bunk B."/>
            <person name="Sproer C."/>
            <person name="Spring S."/>
            <person name="Pester M."/>
        </authorList>
    </citation>
    <scope>NUCLEOTIDE SEQUENCE [LARGE SCALE GENOMIC DNA]</scope>
    <source>
        <strain evidence="7 8">J.3.6.1-F.2.7.3</strain>
    </source>
</reference>
<comment type="similarity">
    <text evidence="5">Belongs to the SsuE family. Isf subfamily.</text>
</comment>
<dbReference type="PANTHER" id="PTHR43278:SF4">
    <property type="entry name" value="NAD(P)H-DEPENDENT FMN-CONTAINING OXIDOREDUCTASE YWQN-RELATED"/>
    <property type="match status" value="1"/>
</dbReference>
<dbReference type="AlphaFoldDB" id="A0A8E7AVG7"/>
<gene>
    <name evidence="7" type="ORF">KHC33_13400</name>
</gene>
<accession>A0A8E7AVG7</accession>
<protein>
    <submittedName>
        <fullName evidence="7">Flavodoxin family protein</fullName>
    </submittedName>
</protein>
<dbReference type="EMBL" id="CP075546">
    <property type="protein sequence ID" value="QVV88312.1"/>
    <property type="molecule type" value="Genomic_DNA"/>
</dbReference>
<proteinExistence type="inferred from homology"/>
<evidence type="ECO:0000256" key="1">
    <source>
        <dbReference type="ARBA" id="ARBA00001917"/>
    </source>
</evidence>
<dbReference type="Gene3D" id="3.40.50.360">
    <property type="match status" value="1"/>
</dbReference>
<evidence type="ECO:0000259" key="6">
    <source>
        <dbReference type="Pfam" id="PF03358"/>
    </source>
</evidence>
<comment type="cofactor">
    <cofactor evidence="2">
        <name>[4Fe-4S] cluster</name>
        <dbReference type="ChEBI" id="CHEBI:49883"/>
    </cofactor>
</comment>
<organism evidence="7 8">
    <name type="scientific">Methanospirillum purgamenti</name>
    <dbReference type="NCBI Taxonomy" id="2834276"/>
    <lineage>
        <taxon>Archaea</taxon>
        <taxon>Methanobacteriati</taxon>
        <taxon>Methanobacteriota</taxon>
        <taxon>Stenosarchaea group</taxon>
        <taxon>Methanomicrobia</taxon>
        <taxon>Methanomicrobiales</taxon>
        <taxon>Methanospirillaceae</taxon>
        <taxon>Methanospirillum</taxon>
    </lineage>
</organism>
<comment type="cofactor">
    <cofactor evidence="1">
        <name>FMN</name>
        <dbReference type="ChEBI" id="CHEBI:58210"/>
    </cofactor>
</comment>
<dbReference type="InterPro" id="IPR029039">
    <property type="entry name" value="Flavoprotein-like_sf"/>
</dbReference>